<dbReference type="EMBL" id="NTHN01000165">
    <property type="protein sequence ID" value="PBD19075.1"/>
    <property type="molecule type" value="Genomic_DNA"/>
</dbReference>
<comment type="caution">
    <text evidence="1">The sequence shown here is derived from an EMBL/GenBank/DDBJ whole genome shotgun (WGS) entry which is preliminary data.</text>
</comment>
<reference evidence="1" key="1">
    <citation type="submission" date="2017-09" db="EMBL/GenBank/DDBJ databases">
        <title>Yangia sp. SAOS 153D whole genome sequencing.</title>
        <authorList>
            <person name="Verma A."/>
            <person name="Krishnamurthi S."/>
        </authorList>
    </citation>
    <scope>NUCLEOTIDE SEQUENCE [LARGE SCALE GENOMIC DNA]</scope>
    <source>
        <strain evidence="1">SAOS 153D</strain>
    </source>
</reference>
<sequence length="329" mass="36407">MTDPMSTRISEAQADRAITDLLQSSPFAQRRLLAAIGPEFEAVSVLEIGRQRRHAIDAGSIDLVIHLNSGWQLLVENKIDAGWSVTRSGQAQPLRYGRTISALEAQGHKVISVLVAPRSYLEASRHASLFQRRVAYEQLIGDERSAEADLLRAAILQAETPYEAVPNPFSGDFFVRYADLMAREYPALVLKRNPNGGDTRPTGSRTFYFEAKRMLRCHPGLTLPKISVQAWDSKASTASAKLMIADWGVHAAKAPPPASLRDIGGYLRSAGRSLGLTIDTPRLETQRVFAGQEHAVRAGLDAIARLTLWWNASGTDMLDWYRRTRECQA</sequence>
<protein>
    <recommendedName>
        <fullName evidence="2">PD-(D/E)XK nuclease superfamily protein</fullName>
    </recommendedName>
</protein>
<dbReference type="OrthoDB" id="7838326at2"/>
<evidence type="ECO:0008006" key="2">
    <source>
        <dbReference type="Google" id="ProtNLM"/>
    </source>
</evidence>
<gene>
    <name evidence="1" type="ORF">CLG85_11275</name>
</gene>
<name>A0A2A3JV45_9RHOB</name>
<proteinExistence type="predicted"/>
<organism evidence="1">
    <name type="scientific">Alloyangia mangrovi</name>
    <dbReference type="NCBI Taxonomy" id="1779329"/>
    <lineage>
        <taxon>Bacteria</taxon>
        <taxon>Pseudomonadati</taxon>
        <taxon>Pseudomonadota</taxon>
        <taxon>Alphaproteobacteria</taxon>
        <taxon>Rhodobacterales</taxon>
        <taxon>Roseobacteraceae</taxon>
        <taxon>Alloyangia</taxon>
    </lineage>
</organism>
<accession>A0A2A3JV45</accession>
<evidence type="ECO:0000313" key="1">
    <source>
        <dbReference type="EMBL" id="PBD19075.1"/>
    </source>
</evidence>
<dbReference type="AlphaFoldDB" id="A0A2A3JV45"/>